<feature type="region of interest" description="Disordered" evidence="1">
    <location>
        <begin position="1"/>
        <end position="23"/>
    </location>
</feature>
<protein>
    <submittedName>
        <fullName evidence="2">Uncharacterized protein</fullName>
    </submittedName>
</protein>
<feature type="compositionally biased region" description="Polar residues" evidence="1">
    <location>
        <begin position="14"/>
        <end position="23"/>
    </location>
</feature>
<dbReference type="EMBL" id="BARV01039430">
    <property type="protein sequence ID" value="GAI57052.1"/>
    <property type="molecule type" value="Genomic_DNA"/>
</dbReference>
<feature type="non-terminal residue" evidence="2">
    <location>
        <position position="1"/>
    </location>
</feature>
<comment type="caution">
    <text evidence="2">The sequence shown here is derived from an EMBL/GenBank/DDBJ whole genome shotgun (WGS) entry which is preliminary data.</text>
</comment>
<reference evidence="2" key="1">
    <citation type="journal article" date="2014" name="Front. Microbiol.">
        <title>High frequency of phylogenetically diverse reductive dehalogenase-homologous genes in deep subseafloor sedimentary metagenomes.</title>
        <authorList>
            <person name="Kawai M."/>
            <person name="Futagami T."/>
            <person name="Toyoda A."/>
            <person name="Takaki Y."/>
            <person name="Nishi S."/>
            <person name="Hori S."/>
            <person name="Arai W."/>
            <person name="Tsubouchi T."/>
            <person name="Morono Y."/>
            <person name="Uchiyama I."/>
            <person name="Ito T."/>
            <person name="Fujiyama A."/>
            <person name="Inagaki F."/>
            <person name="Takami H."/>
        </authorList>
    </citation>
    <scope>NUCLEOTIDE SEQUENCE</scope>
    <source>
        <strain evidence="2">Expedition CK06-06</strain>
    </source>
</reference>
<gene>
    <name evidence="2" type="ORF">S06H3_60444</name>
</gene>
<evidence type="ECO:0000313" key="2">
    <source>
        <dbReference type="EMBL" id="GAI57052.1"/>
    </source>
</evidence>
<evidence type="ECO:0000256" key="1">
    <source>
        <dbReference type="SAM" id="MobiDB-lite"/>
    </source>
</evidence>
<organism evidence="2">
    <name type="scientific">marine sediment metagenome</name>
    <dbReference type="NCBI Taxonomy" id="412755"/>
    <lineage>
        <taxon>unclassified sequences</taxon>
        <taxon>metagenomes</taxon>
        <taxon>ecological metagenomes</taxon>
    </lineage>
</organism>
<sequence length="141" mass="14954">GGAGQVRRIKTSTKDSITPQTDFDINPDGTSVFVIRTALATVSNKPAFKTGQKNVTSSGTAEQLPDVGIPDGFKAIVQAKPGNTDYIYLGNSKANAEDTSTRFDKLGPGDGVELQITNLNLVWIDADTGGEGISYFVEQDE</sequence>
<proteinExistence type="predicted"/>
<name>X1PLD7_9ZZZZ</name>
<accession>X1PLD7</accession>
<dbReference type="AlphaFoldDB" id="X1PLD7"/>